<reference evidence="2 3" key="1">
    <citation type="journal article" date="2021" name="Nat. Plants">
        <title>The Taxus genome provides insights into paclitaxel biosynthesis.</title>
        <authorList>
            <person name="Xiong X."/>
            <person name="Gou J."/>
            <person name="Liao Q."/>
            <person name="Li Y."/>
            <person name="Zhou Q."/>
            <person name="Bi G."/>
            <person name="Li C."/>
            <person name="Du R."/>
            <person name="Wang X."/>
            <person name="Sun T."/>
            <person name="Guo L."/>
            <person name="Liang H."/>
            <person name="Lu P."/>
            <person name="Wu Y."/>
            <person name="Zhang Z."/>
            <person name="Ro D.K."/>
            <person name="Shang Y."/>
            <person name="Huang S."/>
            <person name="Yan J."/>
        </authorList>
    </citation>
    <scope>NUCLEOTIDE SEQUENCE [LARGE SCALE GENOMIC DNA]</scope>
    <source>
        <strain evidence="2">Ta-2019</strain>
    </source>
</reference>
<feature type="compositionally biased region" description="Basic and acidic residues" evidence="1">
    <location>
        <begin position="99"/>
        <end position="117"/>
    </location>
</feature>
<comment type="caution">
    <text evidence="2">The sequence shown here is derived from an EMBL/GenBank/DDBJ whole genome shotgun (WGS) entry which is preliminary data.</text>
</comment>
<gene>
    <name evidence="2" type="ORF">KI387_009468</name>
</gene>
<dbReference type="EMBL" id="JAHRHJ020000008">
    <property type="protein sequence ID" value="KAH9305064.1"/>
    <property type="molecule type" value="Genomic_DNA"/>
</dbReference>
<proteinExistence type="predicted"/>
<evidence type="ECO:0000256" key="1">
    <source>
        <dbReference type="SAM" id="MobiDB-lite"/>
    </source>
</evidence>
<organism evidence="2 3">
    <name type="scientific">Taxus chinensis</name>
    <name type="common">Chinese yew</name>
    <name type="synonym">Taxus wallichiana var. chinensis</name>
    <dbReference type="NCBI Taxonomy" id="29808"/>
    <lineage>
        <taxon>Eukaryota</taxon>
        <taxon>Viridiplantae</taxon>
        <taxon>Streptophyta</taxon>
        <taxon>Embryophyta</taxon>
        <taxon>Tracheophyta</taxon>
        <taxon>Spermatophyta</taxon>
        <taxon>Pinopsida</taxon>
        <taxon>Pinidae</taxon>
        <taxon>Conifers II</taxon>
        <taxon>Cupressales</taxon>
        <taxon>Taxaceae</taxon>
        <taxon>Taxus</taxon>
    </lineage>
</organism>
<sequence length="315" mass="34914">MEDKLERFKKMQEELVRSMKTLVLVVEKLVGAKAIKEEATPKSLKALDLMVRYRALPEEVQDALTFAVFIEDTTLKGLDTTYEEEFEGRGFLSSHDKILSPNGHTHDGEKSAVKEGDGVIEEEDSVVKRSKAMALTPIVVPESQQYELFNVGAVQFLMNLPLRLLSTLGNLLILHTFTGPLTFLFGSSTTDKDEEKDGTGSSVETPPMWDELDIPFVADLYSAGVKFIPTDGDLTKIRFDQTPANLYLPKLKLDANIGHSSKSGGFRSCGGTWCTDLHLLYGLHERHDQHGRRCSAAEKSGIRKGCYGCFGCFGN</sequence>
<dbReference type="Proteomes" id="UP000824469">
    <property type="component" value="Unassembled WGS sequence"/>
</dbReference>
<evidence type="ECO:0000313" key="3">
    <source>
        <dbReference type="Proteomes" id="UP000824469"/>
    </source>
</evidence>
<dbReference type="AlphaFoldDB" id="A0AA38FG49"/>
<protein>
    <submittedName>
        <fullName evidence="2">Uncharacterized protein</fullName>
    </submittedName>
</protein>
<accession>A0AA38FG49</accession>
<keyword evidence="3" id="KW-1185">Reference proteome</keyword>
<feature type="region of interest" description="Disordered" evidence="1">
    <location>
        <begin position="99"/>
        <end position="118"/>
    </location>
</feature>
<evidence type="ECO:0000313" key="2">
    <source>
        <dbReference type="EMBL" id="KAH9305064.1"/>
    </source>
</evidence>
<name>A0AA38FG49_TAXCH</name>